<keyword evidence="2" id="KW-0378">Hydrolase</keyword>
<dbReference type="InterPro" id="IPR032466">
    <property type="entry name" value="Metal_Hydrolase"/>
</dbReference>
<protein>
    <submittedName>
        <fullName evidence="6">Cytosine/adenosine deaminase</fullName>
    </submittedName>
</protein>
<dbReference type="InterPro" id="IPR006680">
    <property type="entry name" value="Amidohydro-rel"/>
</dbReference>
<dbReference type="Pfam" id="PF22039">
    <property type="entry name" value="HUTI_composite_bact"/>
    <property type="match status" value="1"/>
</dbReference>
<dbReference type="EMBL" id="MTKO01000082">
    <property type="protein sequence ID" value="RWX45141.1"/>
    <property type="molecule type" value="Genomic_DNA"/>
</dbReference>
<dbReference type="SUPFAM" id="SSF51338">
    <property type="entry name" value="Composite domain of metallo-dependent hydrolases"/>
    <property type="match status" value="1"/>
</dbReference>
<dbReference type="AlphaFoldDB" id="A0A3S3R611"/>
<dbReference type="SUPFAM" id="SSF51556">
    <property type="entry name" value="Metallo-dependent hydrolases"/>
    <property type="match status" value="1"/>
</dbReference>
<keyword evidence="1" id="KW-0479">Metal-binding</keyword>
<dbReference type="Pfam" id="PF01979">
    <property type="entry name" value="Amidohydro_1"/>
    <property type="match status" value="1"/>
</dbReference>
<sequence>MRVEAVTDRLTSRLTIHRAPWLLPIRHPPLADGGIAVRAGRIVDIGDFKQVARSYPGAEIIDHPDAVLMPGLINAHTHLELSHLAYLSQDPSPTSFTGWIGHMLAERAKADADKKTIQDAALAVLVEQQRQGVIAIADISNTDLVRELIPEFPGNLLCLKEYLGLRASELTASLNSLKEEAGYPDYPEVYCTAHAPYSTHIDLLRALKNRAIQLGQIFSIHVAESTAEHDMISQGTGEMREFLEQRGFWESSFQPTGSDSKGSVSYLHQHGLLDSRTLCVHCIHVTEQEMDLLAENGAKVCLCPGSNRYLGVGTAPVEHYLRKGILPALGTDSLTSNPELSIWREMRLLAEEHPGIDPADILRMATLGGAEALGLDRQLGSLETGKAAAISVVKLPESVQNAFSLAECLVYQDIKSNSVYSLAYPLNFY</sequence>
<keyword evidence="3" id="KW-0862">Zinc</keyword>
<name>A0A3S3R611_9BACT</name>
<dbReference type="GO" id="GO:0046872">
    <property type="term" value="F:metal ion binding"/>
    <property type="evidence" value="ECO:0007669"/>
    <property type="project" value="UniProtKB-KW"/>
</dbReference>
<proteinExistence type="predicted"/>
<dbReference type="InterPro" id="IPR011059">
    <property type="entry name" value="Metal-dep_hydrolase_composite"/>
</dbReference>
<dbReference type="PANTHER" id="PTHR43794:SF11">
    <property type="entry name" value="AMIDOHYDROLASE-RELATED DOMAIN-CONTAINING PROTEIN"/>
    <property type="match status" value="1"/>
</dbReference>
<gene>
    <name evidence="6" type="ORF">H206_01072</name>
</gene>
<evidence type="ECO:0000256" key="2">
    <source>
        <dbReference type="ARBA" id="ARBA00022801"/>
    </source>
</evidence>
<dbReference type="InterPro" id="IPR054418">
    <property type="entry name" value="MQNX/HUTI_composite_N"/>
</dbReference>
<comment type="caution">
    <text evidence="6">The sequence shown here is derived from an EMBL/GenBank/DDBJ whole genome shotgun (WGS) entry which is preliminary data.</text>
</comment>
<accession>A0A3S3R611</accession>
<evidence type="ECO:0000259" key="4">
    <source>
        <dbReference type="Pfam" id="PF01979"/>
    </source>
</evidence>
<dbReference type="InterPro" id="IPR050287">
    <property type="entry name" value="MTA/SAH_deaminase"/>
</dbReference>
<organism evidence="6 7">
    <name type="scientific">Candidatus Electrothrix aarhusensis</name>
    <dbReference type="NCBI Taxonomy" id="1859131"/>
    <lineage>
        <taxon>Bacteria</taxon>
        <taxon>Pseudomonadati</taxon>
        <taxon>Thermodesulfobacteriota</taxon>
        <taxon>Desulfobulbia</taxon>
        <taxon>Desulfobulbales</taxon>
        <taxon>Desulfobulbaceae</taxon>
        <taxon>Candidatus Electrothrix</taxon>
    </lineage>
</organism>
<evidence type="ECO:0000256" key="1">
    <source>
        <dbReference type="ARBA" id="ARBA00022723"/>
    </source>
</evidence>
<dbReference type="GO" id="GO:0016810">
    <property type="term" value="F:hydrolase activity, acting on carbon-nitrogen (but not peptide) bonds"/>
    <property type="evidence" value="ECO:0007669"/>
    <property type="project" value="InterPro"/>
</dbReference>
<evidence type="ECO:0000313" key="6">
    <source>
        <dbReference type="EMBL" id="RWX45141.1"/>
    </source>
</evidence>
<dbReference type="Proteomes" id="UP000287853">
    <property type="component" value="Unassembled WGS sequence"/>
</dbReference>
<keyword evidence="7" id="KW-1185">Reference proteome</keyword>
<reference evidence="6 7" key="1">
    <citation type="submission" date="2017-01" db="EMBL/GenBank/DDBJ databases">
        <title>The cable genome- insights into the physiology and evolution of filamentous bacteria capable of sulfide oxidation via long distance electron transfer.</title>
        <authorList>
            <person name="Schreiber L."/>
            <person name="Bjerg J.T."/>
            <person name="Boggild A."/>
            <person name="Van De Vossenberg J."/>
            <person name="Meysman F."/>
            <person name="Nielsen L.P."/>
            <person name="Schramm A."/>
            <person name="Kjeldsen K.U."/>
        </authorList>
    </citation>
    <scope>NUCLEOTIDE SEQUENCE [LARGE SCALE GENOMIC DNA]</scope>
    <source>
        <strain evidence="6">MCF</strain>
    </source>
</reference>
<dbReference type="Gene3D" id="2.30.40.10">
    <property type="entry name" value="Urease, subunit C, domain 1"/>
    <property type="match status" value="1"/>
</dbReference>
<evidence type="ECO:0000259" key="5">
    <source>
        <dbReference type="Pfam" id="PF22039"/>
    </source>
</evidence>
<feature type="domain" description="Amidohydrolase-related" evidence="4">
    <location>
        <begin position="67"/>
        <end position="401"/>
    </location>
</feature>
<evidence type="ECO:0000256" key="3">
    <source>
        <dbReference type="ARBA" id="ARBA00022833"/>
    </source>
</evidence>
<dbReference type="PANTHER" id="PTHR43794">
    <property type="entry name" value="AMINOHYDROLASE SSNA-RELATED"/>
    <property type="match status" value="1"/>
</dbReference>
<feature type="domain" description="Aminodeoxyfutalosine deaminase/Imidazolonepropionase-like composite" evidence="5">
    <location>
        <begin position="33"/>
        <end position="58"/>
    </location>
</feature>
<dbReference type="Gene3D" id="3.20.20.140">
    <property type="entry name" value="Metal-dependent hydrolases"/>
    <property type="match status" value="1"/>
</dbReference>
<evidence type="ECO:0000313" key="7">
    <source>
        <dbReference type="Proteomes" id="UP000287853"/>
    </source>
</evidence>